<dbReference type="InterPro" id="IPR009057">
    <property type="entry name" value="Homeodomain-like_sf"/>
</dbReference>
<reference evidence="5" key="1">
    <citation type="journal article" date="2019" name="Int. J. Syst. Evol. Microbiol.">
        <title>The Global Catalogue of Microorganisms (GCM) 10K type strain sequencing project: providing services to taxonomists for standard genome sequencing and annotation.</title>
        <authorList>
            <consortium name="The Broad Institute Genomics Platform"/>
            <consortium name="The Broad Institute Genome Sequencing Center for Infectious Disease"/>
            <person name="Wu L."/>
            <person name="Ma J."/>
        </authorList>
    </citation>
    <scope>NUCLEOTIDE SEQUENCE [LARGE SCALE GENOMIC DNA]</scope>
    <source>
        <strain evidence="5">CCUG 42722</strain>
    </source>
</reference>
<dbReference type="InterPro" id="IPR001647">
    <property type="entry name" value="HTH_TetR"/>
</dbReference>
<accession>A0ABV9HDI7</accession>
<dbReference type="Pfam" id="PF00440">
    <property type="entry name" value="TetR_N"/>
    <property type="match status" value="1"/>
</dbReference>
<keyword evidence="5" id="KW-1185">Reference proteome</keyword>
<dbReference type="InterPro" id="IPR039536">
    <property type="entry name" value="TetR_C_Proteobacteria"/>
</dbReference>
<dbReference type="InterPro" id="IPR036271">
    <property type="entry name" value="Tet_transcr_reg_TetR-rel_C_sf"/>
</dbReference>
<dbReference type="PROSITE" id="PS50977">
    <property type="entry name" value="HTH_TETR_2"/>
    <property type="match status" value="1"/>
</dbReference>
<evidence type="ECO:0000259" key="3">
    <source>
        <dbReference type="PROSITE" id="PS50977"/>
    </source>
</evidence>
<dbReference type="EMBL" id="JBHSFI010000002">
    <property type="protein sequence ID" value="MFC4627295.1"/>
    <property type="molecule type" value="Genomic_DNA"/>
</dbReference>
<name>A0ABV9HDI7_9MICO</name>
<dbReference type="PANTHER" id="PTHR30055:SF146">
    <property type="entry name" value="HTH-TYPE TRANSCRIPTIONAL DUAL REGULATOR CECR"/>
    <property type="match status" value="1"/>
</dbReference>
<gene>
    <name evidence="4" type="ORF">ACFO6V_03560</name>
</gene>
<protein>
    <submittedName>
        <fullName evidence="4">TetR/AcrR family transcriptional regulator</fullName>
    </submittedName>
</protein>
<dbReference type="InterPro" id="IPR050109">
    <property type="entry name" value="HTH-type_TetR-like_transc_reg"/>
</dbReference>
<evidence type="ECO:0000313" key="5">
    <source>
        <dbReference type="Proteomes" id="UP001596011"/>
    </source>
</evidence>
<evidence type="ECO:0000313" key="4">
    <source>
        <dbReference type="EMBL" id="MFC4627295.1"/>
    </source>
</evidence>
<dbReference type="SUPFAM" id="SSF46689">
    <property type="entry name" value="Homeodomain-like"/>
    <property type="match status" value="1"/>
</dbReference>
<keyword evidence="1 2" id="KW-0238">DNA-binding</keyword>
<dbReference type="SUPFAM" id="SSF48498">
    <property type="entry name" value="Tetracyclin repressor-like, C-terminal domain"/>
    <property type="match status" value="1"/>
</dbReference>
<comment type="caution">
    <text evidence="4">The sequence shown here is derived from an EMBL/GenBank/DDBJ whole genome shotgun (WGS) entry which is preliminary data.</text>
</comment>
<dbReference type="PRINTS" id="PR00455">
    <property type="entry name" value="HTHTETR"/>
</dbReference>
<feature type="DNA-binding region" description="H-T-H motif" evidence="2">
    <location>
        <begin position="36"/>
        <end position="55"/>
    </location>
</feature>
<dbReference type="Proteomes" id="UP001596011">
    <property type="component" value="Unassembled WGS sequence"/>
</dbReference>
<feature type="domain" description="HTH tetR-type" evidence="3">
    <location>
        <begin position="13"/>
        <end position="73"/>
    </location>
</feature>
<dbReference type="RefSeq" id="WP_377132296.1">
    <property type="nucleotide sequence ID" value="NZ_JBHSFI010000002.1"/>
</dbReference>
<sequence>MRQGDRLTRPSSRKKHDAALAAAEVQFLATGFESVTMDSIAKESGVSKQTLYSYFGSKQELFLALVTEKTRVTSRSVLSSVPRVTDAGTARDEVRDLLVAQLAAVMNPEVLALRRLVIGEAVRFPELARALYENGPRVAIASLATVIGDLADLGLVRIAGPDAASDTDRAATQLNWLVMGDPINRAMLLGDDAIPTPAQLRAHVDAALDMFFGAYGA</sequence>
<dbReference type="Pfam" id="PF14246">
    <property type="entry name" value="TetR_C_7"/>
    <property type="match status" value="1"/>
</dbReference>
<organism evidence="4 5">
    <name type="scientific">Promicromonospora alba</name>
    <dbReference type="NCBI Taxonomy" id="1616110"/>
    <lineage>
        <taxon>Bacteria</taxon>
        <taxon>Bacillati</taxon>
        <taxon>Actinomycetota</taxon>
        <taxon>Actinomycetes</taxon>
        <taxon>Micrococcales</taxon>
        <taxon>Promicromonosporaceae</taxon>
        <taxon>Promicromonospora</taxon>
    </lineage>
</organism>
<evidence type="ECO:0000256" key="2">
    <source>
        <dbReference type="PROSITE-ProRule" id="PRU00335"/>
    </source>
</evidence>
<evidence type="ECO:0000256" key="1">
    <source>
        <dbReference type="ARBA" id="ARBA00023125"/>
    </source>
</evidence>
<proteinExistence type="predicted"/>
<dbReference type="PANTHER" id="PTHR30055">
    <property type="entry name" value="HTH-TYPE TRANSCRIPTIONAL REGULATOR RUTR"/>
    <property type="match status" value="1"/>
</dbReference>
<dbReference type="Gene3D" id="1.10.357.10">
    <property type="entry name" value="Tetracycline Repressor, domain 2"/>
    <property type="match status" value="1"/>
</dbReference>